<evidence type="ECO:0000256" key="5">
    <source>
        <dbReference type="ARBA" id="ARBA00023002"/>
    </source>
</evidence>
<evidence type="ECO:0000313" key="10">
    <source>
        <dbReference type="EMBL" id="CAF1098514.1"/>
    </source>
</evidence>
<dbReference type="PANTHER" id="PTHR24292:SF54">
    <property type="entry name" value="CYP9F3-RELATED"/>
    <property type="match status" value="1"/>
</dbReference>
<dbReference type="PROSITE" id="PS00086">
    <property type="entry name" value="CYTOCHROME_P450"/>
    <property type="match status" value="1"/>
</dbReference>
<dbReference type="PANTHER" id="PTHR24292">
    <property type="entry name" value="CYTOCHROME P450"/>
    <property type="match status" value="1"/>
</dbReference>
<evidence type="ECO:0000256" key="1">
    <source>
        <dbReference type="ARBA" id="ARBA00001971"/>
    </source>
</evidence>
<evidence type="ECO:0000256" key="6">
    <source>
        <dbReference type="ARBA" id="ARBA00023004"/>
    </source>
</evidence>
<feature type="binding site" description="axial binding residue" evidence="8">
    <location>
        <position position="385"/>
    </location>
    <ligand>
        <name>heme</name>
        <dbReference type="ChEBI" id="CHEBI:30413"/>
    </ligand>
    <ligandPart>
        <name>Fe</name>
        <dbReference type="ChEBI" id="CHEBI:18248"/>
    </ligandPart>
</feature>
<dbReference type="Proteomes" id="UP000663836">
    <property type="component" value="Unassembled WGS sequence"/>
</dbReference>
<comment type="caution">
    <text evidence="10">The sequence shown here is derived from an EMBL/GenBank/DDBJ whole genome shotgun (WGS) entry which is preliminary data.</text>
</comment>
<evidence type="ECO:0000313" key="12">
    <source>
        <dbReference type="Proteomes" id="UP000663864"/>
    </source>
</evidence>
<dbReference type="Gene3D" id="1.10.630.10">
    <property type="entry name" value="Cytochrome P450"/>
    <property type="match status" value="2"/>
</dbReference>
<dbReference type="InterPro" id="IPR036396">
    <property type="entry name" value="Cyt_P450_sf"/>
</dbReference>
<keyword evidence="7 9" id="KW-0503">Monooxygenase</keyword>
<dbReference type="InterPro" id="IPR001128">
    <property type="entry name" value="Cyt_P450"/>
</dbReference>
<dbReference type="GO" id="GO:0020037">
    <property type="term" value="F:heme binding"/>
    <property type="evidence" value="ECO:0007669"/>
    <property type="project" value="InterPro"/>
</dbReference>
<proteinExistence type="inferred from homology"/>
<evidence type="ECO:0000256" key="3">
    <source>
        <dbReference type="ARBA" id="ARBA00022617"/>
    </source>
</evidence>
<evidence type="ECO:0000256" key="8">
    <source>
        <dbReference type="PIRSR" id="PIRSR602401-1"/>
    </source>
</evidence>
<dbReference type="EMBL" id="CAJOBD010002112">
    <property type="protein sequence ID" value="CAF3856719.1"/>
    <property type="molecule type" value="Genomic_DNA"/>
</dbReference>
<dbReference type="GO" id="GO:0005506">
    <property type="term" value="F:iron ion binding"/>
    <property type="evidence" value="ECO:0007669"/>
    <property type="project" value="InterPro"/>
</dbReference>
<organism evidence="10 12">
    <name type="scientific">Rotaria sordida</name>
    <dbReference type="NCBI Taxonomy" id="392033"/>
    <lineage>
        <taxon>Eukaryota</taxon>
        <taxon>Metazoa</taxon>
        <taxon>Spiralia</taxon>
        <taxon>Gnathifera</taxon>
        <taxon>Rotifera</taxon>
        <taxon>Eurotatoria</taxon>
        <taxon>Bdelloidea</taxon>
        <taxon>Philodinida</taxon>
        <taxon>Philodinidae</taxon>
        <taxon>Rotaria</taxon>
    </lineage>
</organism>
<dbReference type="Proteomes" id="UP000663864">
    <property type="component" value="Unassembled WGS sequence"/>
</dbReference>
<dbReference type="CDD" id="cd00302">
    <property type="entry name" value="cytochrome_P450"/>
    <property type="match status" value="1"/>
</dbReference>
<evidence type="ECO:0000313" key="11">
    <source>
        <dbReference type="EMBL" id="CAF3856719.1"/>
    </source>
</evidence>
<evidence type="ECO:0000256" key="9">
    <source>
        <dbReference type="RuleBase" id="RU000461"/>
    </source>
</evidence>
<dbReference type="GO" id="GO:0016705">
    <property type="term" value="F:oxidoreductase activity, acting on paired donors, with incorporation or reduction of molecular oxygen"/>
    <property type="evidence" value="ECO:0007669"/>
    <property type="project" value="InterPro"/>
</dbReference>
<name>A0A814P0Z6_9BILA</name>
<dbReference type="EMBL" id="CAJNOT010000868">
    <property type="protein sequence ID" value="CAF1098514.1"/>
    <property type="molecule type" value="Genomic_DNA"/>
</dbReference>
<comment type="similarity">
    <text evidence="2 9">Belongs to the cytochrome P450 family.</text>
</comment>
<accession>A0A814P0Z6</accession>
<evidence type="ECO:0000256" key="7">
    <source>
        <dbReference type="ARBA" id="ARBA00023033"/>
    </source>
</evidence>
<gene>
    <name evidence="11" type="ORF">JBS370_LOCUS18551</name>
    <name evidence="10" type="ORF">ZHD862_LOCUS17467</name>
</gene>
<reference evidence="10" key="1">
    <citation type="submission" date="2021-02" db="EMBL/GenBank/DDBJ databases">
        <authorList>
            <person name="Nowell W R."/>
        </authorList>
    </citation>
    <scope>NUCLEOTIDE SEQUENCE</scope>
</reference>
<evidence type="ECO:0000256" key="2">
    <source>
        <dbReference type="ARBA" id="ARBA00010617"/>
    </source>
</evidence>
<keyword evidence="5 9" id="KW-0560">Oxidoreductase</keyword>
<keyword evidence="3 8" id="KW-0349">Heme</keyword>
<protein>
    <recommendedName>
        <fullName evidence="13">Cytochrome P450</fullName>
    </recommendedName>
</protein>
<evidence type="ECO:0000256" key="4">
    <source>
        <dbReference type="ARBA" id="ARBA00022723"/>
    </source>
</evidence>
<keyword evidence="6 8" id="KW-0408">Iron</keyword>
<dbReference type="PRINTS" id="PR00385">
    <property type="entry name" value="P450"/>
</dbReference>
<dbReference type="InterPro" id="IPR002401">
    <property type="entry name" value="Cyt_P450_E_grp-I"/>
</dbReference>
<dbReference type="SUPFAM" id="SSF48264">
    <property type="entry name" value="Cytochrome P450"/>
    <property type="match status" value="1"/>
</dbReference>
<dbReference type="InterPro" id="IPR050476">
    <property type="entry name" value="Insect_CytP450_Detox"/>
</dbReference>
<sequence length="438" mass="50608">MFIILTLVFVCLFILYVKHKYFTSRRSIPSLPGHFLFGNLLQSGLLRGASLPQVYTSFKNKLGDIYEIKLGFFHGIVVGNIDDVKYIFTHRHIYDQNDWSVELLSVFIPDGLITLKDAKFKRHASIVMPLFRHGKILSNFDLIINCTDELLNNWRSSSSDQIHCDILQQSQNLLLEIFGFIGFDYDFDALGGTENNELAQALRNYLGMVEIGSYLPNFLFRAYMKFSPKYQRIQTTIKRYLYRMMEQELTETPESRAQRKKTSLIASLVASLQTDEQAEERKSEEEKKDRFDSLIYLDCVIKEILRFSPPVHAVARTLTMNDRLPNSGIQLYKGDQILVSLWTLSRDSRYWSIDPELFYPERFLGEDKNHNPYAFFSFGSGHRQCIGQDLARFELKVIVARLMQYVTFIDGGPEVNAGGHVQGLTVMPKYVGVKLKFD</sequence>
<dbReference type="Pfam" id="PF00067">
    <property type="entry name" value="p450"/>
    <property type="match status" value="2"/>
</dbReference>
<dbReference type="PRINTS" id="PR00463">
    <property type="entry name" value="EP450I"/>
</dbReference>
<keyword evidence="4 8" id="KW-0479">Metal-binding</keyword>
<dbReference type="AlphaFoldDB" id="A0A814P0Z6"/>
<dbReference type="GO" id="GO:0004497">
    <property type="term" value="F:monooxygenase activity"/>
    <property type="evidence" value="ECO:0007669"/>
    <property type="project" value="UniProtKB-KW"/>
</dbReference>
<comment type="cofactor">
    <cofactor evidence="1 8">
        <name>heme</name>
        <dbReference type="ChEBI" id="CHEBI:30413"/>
    </cofactor>
</comment>
<dbReference type="InterPro" id="IPR017972">
    <property type="entry name" value="Cyt_P450_CS"/>
</dbReference>
<evidence type="ECO:0008006" key="13">
    <source>
        <dbReference type="Google" id="ProtNLM"/>
    </source>
</evidence>